<sequence length="205" mass="21924">MKLIYRTLFLLGLTIVTFSCKNEVKNTSVEAETIVAKKNESTSQKKKDLSEEDKNQVNSVLMKAMVTPELKSFVSLMVSAGVTDMLAKNKGPFTIFAPSNDALKAMGDEAMKSLLNPENKETLAAFVNAHIIKADLKSTNLVQEIKSAKGNYALTTLSGETITASREGTKIVLSSAAGKKATLGKSDIVGGNGVLHVLDNVLSSK</sequence>
<evidence type="ECO:0000313" key="2">
    <source>
        <dbReference type="EMBL" id="SDE88616.1"/>
    </source>
</evidence>
<name>A0A1G7GKF9_9FLAO</name>
<dbReference type="PANTHER" id="PTHR10900">
    <property type="entry name" value="PERIOSTIN-RELATED"/>
    <property type="match status" value="1"/>
</dbReference>
<dbReference type="GO" id="GO:0031012">
    <property type="term" value="C:extracellular matrix"/>
    <property type="evidence" value="ECO:0007669"/>
    <property type="project" value="TreeGrafter"/>
</dbReference>
<dbReference type="Pfam" id="PF02469">
    <property type="entry name" value="Fasciclin"/>
    <property type="match status" value="1"/>
</dbReference>
<dbReference type="GO" id="GO:0007155">
    <property type="term" value="P:cell adhesion"/>
    <property type="evidence" value="ECO:0007669"/>
    <property type="project" value="TreeGrafter"/>
</dbReference>
<dbReference type="GO" id="GO:0050839">
    <property type="term" value="F:cell adhesion molecule binding"/>
    <property type="evidence" value="ECO:0007669"/>
    <property type="project" value="TreeGrafter"/>
</dbReference>
<organism evidence="2 3">
    <name type="scientific">Ulvibacter litoralis</name>
    <dbReference type="NCBI Taxonomy" id="227084"/>
    <lineage>
        <taxon>Bacteria</taxon>
        <taxon>Pseudomonadati</taxon>
        <taxon>Bacteroidota</taxon>
        <taxon>Flavobacteriia</taxon>
        <taxon>Flavobacteriales</taxon>
        <taxon>Flavobacteriaceae</taxon>
        <taxon>Ulvibacter</taxon>
    </lineage>
</organism>
<dbReference type="PROSITE" id="PS50213">
    <property type="entry name" value="FAS1"/>
    <property type="match status" value="1"/>
</dbReference>
<dbReference type="EMBL" id="FNBA01000003">
    <property type="protein sequence ID" value="SDE88616.1"/>
    <property type="molecule type" value="Genomic_DNA"/>
</dbReference>
<protein>
    <submittedName>
        <fullName evidence="2">Fasciclin domain-containing protein</fullName>
    </submittedName>
</protein>
<dbReference type="STRING" id="227084.SAMN05421855_103194"/>
<reference evidence="2 3" key="1">
    <citation type="submission" date="2016-10" db="EMBL/GenBank/DDBJ databases">
        <authorList>
            <person name="de Groot N.N."/>
        </authorList>
    </citation>
    <scope>NUCLEOTIDE SEQUENCE [LARGE SCALE GENOMIC DNA]</scope>
    <source>
        <strain evidence="2 3">DSM 16195</strain>
    </source>
</reference>
<dbReference type="Gene3D" id="2.30.180.10">
    <property type="entry name" value="FAS1 domain"/>
    <property type="match status" value="1"/>
</dbReference>
<evidence type="ECO:0000259" key="1">
    <source>
        <dbReference type="PROSITE" id="PS50213"/>
    </source>
</evidence>
<dbReference type="InterPro" id="IPR036378">
    <property type="entry name" value="FAS1_dom_sf"/>
</dbReference>
<dbReference type="SUPFAM" id="SSF82153">
    <property type="entry name" value="FAS1 domain"/>
    <property type="match status" value="1"/>
</dbReference>
<evidence type="ECO:0000313" key="3">
    <source>
        <dbReference type="Proteomes" id="UP000199321"/>
    </source>
</evidence>
<keyword evidence="3" id="KW-1185">Reference proteome</keyword>
<feature type="domain" description="FAS1" evidence="1">
    <location>
        <begin position="57"/>
        <end position="202"/>
    </location>
</feature>
<dbReference type="SMART" id="SM00554">
    <property type="entry name" value="FAS1"/>
    <property type="match status" value="1"/>
</dbReference>
<dbReference type="GO" id="GO:0030198">
    <property type="term" value="P:extracellular matrix organization"/>
    <property type="evidence" value="ECO:0007669"/>
    <property type="project" value="TreeGrafter"/>
</dbReference>
<dbReference type="PROSITE" id="PS51257">
    <property type="entry name" value="PROKAR_LIPOPROTEIN"/>
    <property type="match status" value="1"/>
</dbReference>
<dbReference type="PANTHER" id="PTHR10900:SF77">
    <property type="entry name" value="FI19380P1"/>
    <property type="match status" value="1"/>
</dbReference>
<gene>
    <name evidence="2" type="ORF">SAMN05421855_103194</name>
</gene>
<dbReference type="OrthoDB" id="1437887at2"/>
<dbReference type="Proteomes" id="UP000199321">
    <property type="component" value="Unassembled WGS sequence"/>
</dbReference>
<dbReference type="AlphaFoldDB" id="A0A1G7GKF9"/>
<dbReference type="GO" id="GO:0005615">
    <property type="term" value="C:extracellular space"/>
    <property type="evidence" value="ECO:0007669"/>
    <property type="project" value="TreeGrafter"/>
</dbReference>
<dbReference type="RefSeq" id="WP_093144263.1">
    <property type="nucleotide sequence ID" value="NZ_BMWO01000003.1"/>
</dbReference>
<proteinExistence type="predicted"/>
<dbReference type="InterPro" id="IPR050904">
    <property type="entry name" value="Adhesion/Biosynth-related"/>
</dbReference>
<accession>A0A1G7GKF9</accession>
<dbReference type="InterPro" id="IPR000782">
    <property type="entry name" value="FAS1_domain"/>
</dbReference>